<proteinExistence type="predicted"/>
<dbReference type="PANTHER" id="PTHR41774:SF1">
    <property type="entry name" value="NGG1P INTERACTING FACTOR NIF3"/>
    <property type="match status" value="1"/>
</dbReference>
<dbReference type="AlphaFoldDB" id="A0AA38RW73"/>
<evidence type="ECO:0000313" key="3">
    <source>
        <dbReference type="Proteomes" id="UP001174694"/>
    </source>
</evidence>
<organism evidence="2 3">
    <name type="scientific">Pleurostoma richardsiae</name>
    <dbReference type="NCBI Taxonomy" id="41990"/>
    <lineage>
        <taxon>Eukaryota</taxon>
        <taxon>Fungi</taxon>
        <taxon>Dikarya</taxon>
        <taxon>Ascomycota</taxon>
        <taxon>Pezizomycotina</taxon>
        <taxon>Sordariomycetes</taxon>
        <taxon>Sordariomycetidae</taxon>
        <taxon>Calosphaeriales</taxon>
        <taxon>Pleurostomataceae</taxon>
        <taxon>Pleurostoma</taxon>
    </lineage>
</organism>
<dbReference type="PANTHER" id="PTHR41774">
    <property type="match status" value="1"/>
</dbReference>
<keyword evidence="3" id="KW-1185">Reference proteome</keyword>
<evidence type="ECO:0000313" key="2">
    <source>
        <dbReference type="EMBL" id="KAJ9157877.1"/>
    </source>
</evidence>
<dbReference type="Gene3D" id="3.30.70.120">
    <property type="match status" value="1"/>
</dbReference>
<protein>
    <recommendedName>
        <fullName evidence="1">ATP phosphoribosyltransferase</fullName>
    </recommendedName>
</protein>
<dbReference type="Proteomes" id="UP001174694">
    <property type="component" value="Unassembled WGS sequence"/>
</dbReference>
<name>A0AA38RW73_9PEZI</name>
<accession>A0AA38RW73</accession>
<evidence type="ECO:0000256" key="1">
    <source>
        <dbReference type="ARBA" id="ARBA00020998"/>
    </source>
</evidence>
<dbReference type="InterPro" id="IPR015867">
    <property type="entry name" value="N-reg_PII/ATP_PRibTrfase_C"/>
</dbReference>
<reference evidence="2" key="1">
    <citation type="submission" date="2022-07" db="EMBL/GenBank/DDBJ databases">
        <title>Fungi with potential for degradation of polypropylene.</title>
        <authorList>
            <person name="Gostincar C."/>
        </authorList>
    </citation>
    <scope>NUCLEOTIDE SEQUENCE</scope>
    <source>
        <strain evidence="2">EXF-13308</strain>
    </source>
</reference>
<dbReference type="SUPFAM" id="SSF102705">
    <property type="entry name" value="NIF3 (NGG1p interacting factor 3)-like"/>
    <property type="match status" value="1"/>
</dbReference>
<comment type="caution">
    <text evidence="2">The sequence shown here is derived from an EMBL/GenBank/DDBJ whole genome shotgun (WGS) entry which is preliminary data.</text>
</comment>
<dbReference type="InterPro" id="IPR036069">
    <property type="entry name" value="DUF34/NIF3_sf"/>
</dbReference>
<dbReference type="EMBL" id="JANBVO010000001">
    <property type="protein sequence ID" value="KAJ9157877.1"/>
    <property type="molecule type" value="Genomic_DNA"/>
</dbReference>
<gene>
    <name evidence="2" type="ORF">NKR23_g35</name>
</gene>
<sequence>MERFKLVYTCPASHLQATKDAVFGAGAGVYEGGKYVQVAFELTGQGQFLPVAEAGADPHTGAAGLLERVLEYRVEILCEGRDLAKAAVAALKKAHPYEVPAYEVYKLEDM</sequence>